<keyword evidence="1" id="KW-1133">Transmembrane helix</keyword>
<accession>A0A3F3Q576</accession>
<proteinExistence type="predicted"/>
<dbReference type="EMBL" id="KZ852043">
    <property type="protein sequence ID" value="RDH34394.1"/>
    <property type="molecule type" value="Genomic_DNA"/>
</dbReference>
<protein>
    <submittedName>
        <fullName evidence="2">Uncharacterized protein</fullName>
    </submittedName>
</protein>
<sequence length="71" mass="8220">MSRPLSTPSLYVSLLTFQSEGRKNEYYVFFFFFFFLLMDSGSHFRPSLPSFAFSLSLSLALVKSVRARSFD</sequence>
<organism evidence="2 3">
    <name type="scientific">Aspergillus welwitschiae</name>
    <dbReference type="NCBI Taxonomy" id="1341132"/>
    <lineage>
        <taxon>Eukaryota</taxon>
        <taxon>Fungi</taxon>
        <taxon>Dikarya</taxon>
        <taxon>Ascomycota</taxon>
        <taxon>Pezizomycotina</taxon>
        <taxon>Eurotiomycetes</taxon>
        <taxon>Eurotiomycetidae</taxon>
        <taxon>Eurotiales</taxon>
        <taxon>Aspergillaceae</taxon>
        <taxon>Aspergillus</taxon>
        <taxon>Aspergillus subgen. Circumdati</taxon>
    </lineage>
</organism>
<dbReference type="Proteomes" id="UP000253729">
    <property type="component" value="Unassembled WGS sequence"/>
</dbReference>
<reference evidence="2 3" key="1">
    <citation type="submission" date="2018-07" db="EMBL/GenBank/DDBJ databases">
        <title>The genomes of Aspergillus section Nigri reveals drivers in fungal speciation.</title>
        <authorList>
            <consortium name="DOE Joint Genome Institute"/>
            <person name="Vesth T.C."/>
            <person name="Nybo J."/>
            <person name="Theobald S."/>
            <person name="Brandl J."/>
            <person name="Frisvad J.C."/>
            <person name="Nielsen K.F."/>
            <person name="Lyhne E.K."/>
            <person name="Kogle M.E."/>
            <person name="Kuo A."/>
            <person name="Riley R."/>
            <person name="Clum A."/>
            <person name="Nolan M."/>
            <person name="Lipzen A."/>
            <person name="Salamov A."/>
            <person name="Henrissat B."/>
            <person name="Wiebenga A."/>
            <person name="De vries R.P."/>
            <person name="Grigoriev I.V."/>
            <person name="Mortensen U.H."/>
            <person name="Andersen M.R."/>
            <person name="Baker S.E."/>
        </authorList>
    </citation>
    <scope>NUCLEOTIDE SEQUENCE [LARGE SCALE GENOMIC DNA]</scope>
    <source>
        <strain evidence="2 3">CBS 139.54b</strain>
    </source>
</reference>
<keyword evidence="1" id="KW-0812">Transmembrane</keyword>
<gene>
    <name evidence="2" type="ORF">BDQ94DRAFT_141394</name>
</gene>
<name>A0A3F3Q576_9EURO</name>
<evidence type="ECO:0000256" key="1">
    <source>
        <dbReference type="SAM" id="Phobius"/>
    </source>
</evidence>
<dbReference type="RefSeq" id="XP_026627416.1">
    <property type="nucleotide sequence ID" value="XM_026765820.1"/>
</dbReference>
<evidence type="ECO:0000313" key="2">
    <source>
        <dbReference type="EMBL" id="RDH34394.1"/>
    </source>
</evidence>
<evidence type="ECO:0000313" key="3">
    <source>
        <dbReference type="Proteomes" id="UP000253729"/>
    </source>
</evidence>
<feature type="transmembrane region" description="Helical" evidence="1">
    <location>
        <begin position="26"/>
        <end position="42"/>
    </location>
</feature>
<keyword evidence="1" id="KW-0472">Membrane</keyword>
<dbReference type="AlphaFoldDB" id="A0A3F3Q576"/>
<dbReference type="GeneID" id="38134176"/>
<keyword evidence="3" id="KW-1185">Reference proteome</keyword>